<comment type="caution">
    <text evidence="1">The sequence shown here is derived from an EMBL/GenBank/DDBJ whole genome shotgun (WGS) entry which is preliminary data.</text>
</comment>
<evidence type="ECO:0000313" key="1">
    <source>
        <dbReference type="EMBL" id="KAJ3646388.1"/>
    </source>
</evidence>
<proteinExistence type="predicted"/>
<dbReference type="PANTHER" id="PTHR31424:SF3">
    <property type="entry name" value="RING-TYPE DOMAIN-CONTAINING PROTEIN"/>
    <property type="match status" value="1"/>
</dbReference>
<dbReference type="EMBL" id="JALNTZ010000007">
    <property type="protein sequence ID" value="KAJ3646388.1"/>
    <property type="molecule type" value="Genomic_DNA"/>
</dbReference>
<evidence type="ECO:0000313" key="2">
    <source>
        <dbReference type="Proteomes" id="UP001168821"/>
    </source>
</evidence>
<dbReference type="Proteomes" id="UP001168821">
    <property type="component" value="Unassembled WGS sequence"/>
</dbReference>
<reference evidence="1" key="1">
    <citation type="journal article" date="2023" name="G3 (Bethesda)">
        <title>Whole genome assemblies of Zophobas morio and Tenebrio molitor.</title>
        <authorList>
            <person name="Kaur S."/>
            <person name="Stinson S.A."/>
            <person name="diCenzo G.C."/>
        </authorList>
    </citation>
    <scope>NUCLEOTIDE SEQUENCE</scope>
    <source>
        <strain evidence="1">QUZm001</strain>
    </source>
</reference>
<dbReference type="PANTHER" id="PTHR31424">
    <property type="entry name" value="PROTEIN CBG23806"/>
    <property type="match status" value="1"/>
</dbReference>
<gene>
    <name evidence="1" type="ORF">Zmor_023978</name>
</gene>
<name>A0AA38M7T1_9CUCU</name>
<dbReference type="AlphaFoldDB" id="A0AA38M7T1"/>
<organism evidence="1 2">
    <name type="scientific">Zophobas morio</name>
    <dbReference type="NCBI Taxonomy" id="2755281"/>
    <lineage>
        <taxon>Eukaryota</taxon>
        <taxon>Metazoa</taxon>
        <taxon>Ecdysozoa</taxon>
        <taxon>Arthropoda</taxon>
        <taxon>Hexapoda</taxon>
        <taxon>Insecta</taxon>
        <taxon>Pterygota</taxon>
        <taxon>Neoptera</taxon>
        <taxon>Endopterygota</taxon>
        <taxon>Coleoptera</taxon>
        <taxon>Polyphaga</taxon>
        <taxon>Cucujiformia</taxon>
        <taxon>Tenebrionidae</taxon>
        <taxon>Zophobas</taxon>
    </lineage>
</organism>
<protein>
    <submittedName>
        <fullName evidence="1">Uncharacterized protein</fullName>
    </submittedName>
</protein>
<accession>A0AA38M7T1</accession>
<keyword evidence="2" id="KW-1185">Reference proteome</keyword>
<sequence>MKRCKYSEGGRAGKQGKLSGVQRVLILCIVPDIKESYDNLKLLFDLIQINKISFRFVADLKVTLLVNGFQTASSTYPCPYCYVSMKDLRSQNSTSNDKSSNNMKQFLSTYEDATRHYKNFCSLEKNKKIAKECFSTVNNPIFEEGAGTTVLQKCVIPELHILQGFVNHLFWNGLVPLVGREVALSWPQRLGLVTNSYQGEIFKGNACRRLLKEADRILDLDTDRAKLELVPIISALKAMNKVVEDCFSTNQVKSELIQDIVSLRKVFRATGVSETLKIHIALNHLEECIAYLGNCGLGLWSEQAGESGHREFLKTWIRYKLNNVYDERYGSNLLRAVIDFSSSHL</sequence>